<organism evidence="1 2">
    <name type="scientific">Duganella qianjiadongensis</name>
    <dbReference type="NCBI Taxonomy" id="2692176"/>
    <lineage>
        <taxon>Bacteria</taxon>
        <taxon>Pseudomonadati</taxon>
        <taxon>Pseudomonadota</taxon>
        <taxon>Betaproteobacteria</taxon>
        <taxon>Burkholderiales</taxon>
        <taxon>Oxalobacteraceae</taxon>
        <taxon>Telluria group</taxon>
        <taxon>Duganella</taxon>
    </lineage>
</organism>
<dbReference type="RefSeq" id="WP_161041437.1">
    <property type="nucleotide sequence ID" value="NZ_WWCM01000042.1"/>
</dbReference>
<proteinExistence type="predicted"/>
<dbReference type="InterPro" id="IPR029058">
    <property type="entry name" value="AB_hydrolase_fold"/>
</dbReference>
<dbReference type="SUPFAM" id="SSF53474">
    <property type="entry name" value="alpha/beta-Hydrolases"/>
    <property type="match status" value="1"/>
</dbReference>
<accession>A0ABW9VSY4</accession>
<dbReference type="PANTHER" id="PTHR48098:SF6">
    <property type="entry name" value="FERRI-BACILLIBACTIN ESTERASE BESA"/>
    <property type="match status" value="1"/>
</dbReference>
<name>A0ABW9VSY4_9BURK</name>
<evidence type="ECO:0000313" key="2">
    <source>
        <dbReference type="Proteomes" id="UP000478090"/>
    </source>
</evidence>
<dbReference type="PANTHER" id="PTHR48098">
    <property type="entry name" value="ENTEROCHELIN ESTERASE-RELATED"/>
    <property type="match status" value="1"/>
</dbReference>
<evidence type="ECO:0000313" key="1">
    <source>
        <dbReference type="EMBL" id="MYM42193.1"/>
    </source>
</evidence>
<reference evidence="1 2" key="1">
    <citation type="submission" date="2019-12" db="EMBL/GenBank/DDBJ databases">
        <title>Novel species isolated from a subtropical stream in China.</title>
        <authorList>
            <person name="Lu H."/>
        </authorList>
    </citation>
    <scope>NUCLEOTIDE SEQUENCE [LARGE SCALE GENOMIC DNA]</scope>
    <source>
        <strain evidence="1 2">CY13W</strain>
    </source>
</reference>
<evidence type="ECO:0008006" key="3">
    <source>
        <dbReference type="Google" id="ProtNLM"/>
    </source>
</evidence>
<dbReference type="InterPro" id="IPR050583">
    <property type="entry name" value="Mycobacterial_A85_antigen"/>
</dbReference>
<sequence length="324" mass="36333">MATQKLIFKVEENTLMVMAEVRPEEITEYSKPYICCEIQAYLDKIAENMYAAKFRWNQMAKANLDLSFLNVKSESTKFRVQGDNRFAMVDPLPNNFLISDAGMSQSENSYVINEDLGSQRVTVFKGAACRTHLTKCVIIYMPDGENVGNLVHNSIVSHIDLSHFVFVGIHNSIVESNSTRIEELLFGFAPQRFSAFMKFVTSDLRKKIEGDEHPAHRFSAGYSNGGAWALDALIENPNLFDGAIAMSPAQWVLRSNEMLTDKTIFIGAGLLEPNFYEAAQSYSAALKMHGVEVNEIYVPSGHGMNTWLNIWNSALISLQPVHSQ</sequence>
<dbReference type="EMBL" id="WWCM01000042">
    <property type="protein sequence ID" value="MYM42193.1"/>
    <property type="molecule type" value="Genomic_DNA"/>
</dbReference>
<dbReference type="Gene3D" id="3.40.50.1820">
    <property type="entry name" value="alpha/beta hydrolase"/>
    <property type="match status" value="1"/>
</dbReference>
<keyword evidence="2" id="KW-1185">Reference proteome</keyword>
<dbReference type="Proteomes" id="UP000478090">
    <property type="component" value="Unassembled WGS sequence"/>
</dbReference>
<gene>
    <name evidence="1" type="ORF">GTP27_23130</name>
</gene>
<comment type="caution">
    <text evidence="1">The sequence shown here is derived from an EMBL/GenBank/DDBJ whole genome shotgun (WGS) entry which is preliminary data.</text>
</comment>
<protein>
    <recommendedName>
        <fullName evidence="3">Esterase</fullName>
    </recommendedName>
</protein>